<organism evidence="2 3">
    <name type="scientific">Humibacillus xanthopallidus</name>
    <dbReference type="NCBI Taxonomy" id="412689"/>
    <lineage>
        <taxon>Bacteria</taxon>
        <taxon>Bacillati</taxon>
        <taxon>Actinomycetota</taxon>
        <taxon>Actinomycetes</taxon>
        <taxon>Micrococcales</taxon>
        <taxon>Intrasporangiaceae</taxon>
        <taxon>Humibacillus</taxon>
    </lineage>
</organism>
<evidence type="ECO:0000256" key="1">
    <source>
        <dbReference type="SAM" id="MobiDB-lite"/>
    </source>
</evidence>
<evidence type="ECO:0000313" key="2">
    <source>
        <dbReference type="EMBL" id="TQN46279.1"/>
    </source>
</evidence>
<accession>A0A543PQC4</accession>
<evidence type="ECO:0000313" key="3">
    <source>
        <dbReference type="Proteomes" id="UP000320085"/>
    </source>
</evidence>
<comment type="caution">
    <text evidence="2">The sequence shown here is derived from an EMBL/GenBank/DDBJ whole genome shotgun (WGS) entry which is preliminary data.</text>
</comment>
<feature type="region of interest" description="Disordered" evidence="1">
    <location>
        <begin position="249"/>
        <end position="271"/>
    </location>
</feature>
<sequence length="442" mass="49164">MRDTVNVTVHSAAGTPSLTYKVEHGQNMVLAFGRPDGHERSWSLLDDPNSLVMRLYPHLEALRPRVDVMHVDLQDTPNGQGFYATSSVGLLMVPVRNGWVLLNPSGELRGGQRVGGAVPSVRAWGRPPVNLPVAGGEYSLREHQLAAAWLPSNLGKMHRIDFQRDGSRADATFAASSGLTGRPDYRLSERNKRALVFFFEEYLRWGSDPIFNPQPTGTARERIRRLEAAGHTVPVASWLRGLWSATNKDQGVGPTAPRIERDSEGKPVGRRSDASEDRIWYLPASADKVAQLRSLELALEWNLITKPEVDDILASFDAADATFTQVVDDLTSGFEHRFRSQIRRDRYAASGGEAQVEIDRLVNKLGGMIRHALTHRTLNPTQSAKDLPDLGGMTVRQLHDRLHFASGSSPMQYQDPLDRAERQLEPEELDEWGHITLSPLSP</sequence>
<protein>
    <submittedName>
        <fullName evidence="2">Uncharacterized protein</fullName>
    </submittedName>
</protein>
<dbReference type="AlphaFoldDB" id="A0A543PQC4"/>
<proteinExistence type="predicted"/>
<reference evidence="2 3" key="1">
    <citation type="submission" date="2019-06" db="EMBL/GenBank/DDBJ databases">
        <title>Sequencing the genomes of 1000 actinobacteria strains.</title>
        <authorList>
            <person name="Klenk H.-P."/>
        </authorList>
    </citation>
    <scope>NUCLEOTIDE SEQUENCE [LARGE SCALE GENOMIC DNA]</scope>
    <source>
        <strain evidence="2 3">DSM 21776</strain>
    </source>
</reference>
<dbReference type="EMBL" id="VFQF01000002">
    <property type="protein sequence ID" value="TQN46279.1"/>
    <property type="molecule type" value="Genomic_DNA"/>
</dbReference>
<dbReference type="Proteomes" id="UP000320085">
    <property type="component" value="Unassembled WGS sequence"/>
</dbReference>
<name>A0A543PQC4_9MICO</name>
<gene>
    <name evidence="2" type="ORF">FHX52_2985</name>
</gene>
<feature type="compositionally biased region" description="Basic and acidic residues" evidence="1">
    <location>
        <begin position="258"/>
        <end position="271"/>
    </location>
</feature>